<dbReference type="CDD" id="cd00051">
    <property type="entry name" value="EFh"/>
    <property type="match status" value="1"/>
</dbReference>
<evidence type="ECO:0000259" key="5">
    <source>
        <dbReference type="PROSITE" id="PS50222"/>
    </source>
</evidence>
<dbReference type="InterPro" id="IPR018247">
    <property type="entry name" value="EF_Hand_1_Ca_BS"/>
</dbReference>
<dbReference type="AlphaFoldDB" id="A0A9P1EEK6"/>
<keyword evidence="7" id="KW-1185">Reference proteome</keyword>
<dbReference type="EMBL" id="CAMAPE010000038">
    <property type="protein sequence ID" value="CAH9101347.1"/>
    <property type="molecule type" value="Genomic_DNA"/>
</dbReference>
<proteinExistence type="predicted"/>
<dbReference type="GO" id="GO:0005737">
    <property type="term" value="C:cytoplasm"/>
    <property type="evidence" value="ECO:0007669"/>
    <property type="project" value="UniProtKB-ARBA"/>
</dbReference>
<evidence type="ECO:0000256" key="2">
    <source>
        <dbReference type="ARBA" id="ARBA00022723"/>
    </source>
</evidence>
<accession>A0A9P1EEK6</accession>
<comment type="function">
    <text evidence="1">Potential calcium sensor.</text>
</comment>
<dbReference type="InterPro" id="IPR002048">
    <property type="entry name" value="EF_hand_dom"/>
</dbReference>
<dbReference type="PROSITE" id="PS50222">
    <property type="entry name" value="EF_HAND_2"/>
    <property type="match status" value="4"/>
</dbReference>
<evidence type="ECO:0000256" key="4">
    <source>
        <dbReference type="ARBA" id="ARBA00022837"/>
    </source>
</evidence>
<feature type="domain" description="EF-hand" evidence="5">
    <location>
        <begin position="37"/>
        <end position="72"/>
    </location>
</feature>
<dbReference type="Gene3D" id="1.10.238.10">
    <property type="entry name" value="EF-hand"/>
    <property type="match status" value="2"/>
</dbReference>
<dbReference type="InterPro" id="IPR039647">
    <property type="entry name" value="EF_hand_pair_protein_CML-like"/>
</dbReference>
<comment type="caution">
    <text evidence="6">The sequence shown here is derived from an EMBL/GenBank/DDBJ whole genome shotgun (WGS) entry which is preliminary data.</text>
</comment>
<feature type="domain" description="EF-hand" evidence="5">
    <location>
        <begin position="112"/>
        <end position="147"/>
    </location>
</feature>
<dbReference type="GO" id="GO:0005509">
    <property type="term" value="F:calcium ion binding"/>
    <property type="evidence" value="ECO:0007669"/>
    <property type="project" value="InterPro"/>
</dbReference>
<evidence type="ECO:0000256" key="3">
    <source>
        <dbReference type="ARBA" id="ARBA00022737"/>
    </source>
</evidence>
<evidence type="ECO:0000313" key="7">
    <source>
        <dbReference type="Proteomes" id="UP001152484"/>
    </source>
</evidence>
<dbReference type="Proteomes" id="UP001152484">
    <property type="component" value="Unassembled WGS sequence"/>
</dbReference>
<dbReference type="OrthoDB" id="26525at2759"/>
<evidence type="ECO:0000256" key="1">
    <source>
        <dbReference type="ARBA" id="ARBA00003291"/>
    </source>
</evidence>
<dbReference type="PANTHER" id="PTHR10891">
    <property type="entry name" value="EF-HAND CALCIUM-BINDING DOMAIN CONTAINING PROTEIN"/>
    <property type="match status" value="1"/>
</dbReference>
<dbReference type="InterPro" id="IPR011992">
    <property type="entry name" value="EF-hand-dom_pair"/>
</dbReference>
<dbReference type="SMART" id="SM00054">
    <property type="entry name" value="EFh"/>
    <property type="match status" value="4"/>
</dbReference>
<keyword evidence="4" id="KW-0106">Calcium</keyword>
<reference evidence="6" key="1">
    <citation type="submission" date="2022-07" db="EMBL/GenBank/DDBJ databases">
        <authorList>
            <person name="Macas J."/>
            <person name="Novak P."/>
            <person name="Neumann P."/>
        </authorList>
    </citation>
    <scope>NUCLEOTIDE SEQUENCE</scope>
</reference>
<keyword evidence="2" id="KW-0479">Metal-binding</keyword>
<dbReference type="SUPFAM" id="SSF47473">
    <property type="entry name" value="EF-hand"/>
    <property type="match status" value="1"/>
</dbReference>
<organism evidence="6 7">
    <name type="scientific">Cuscuta europaea</name>
    <name type="common">European dodder</name>
    <dbReference type="NCBI Taxonomy" id="41803"/>
    <lineage>
        <taxon>Eukaryota</taxon>
        <taxon>Viridiplantae</taxon>
        <taxon>Streptophyta</taxon>
        <taxon>Embryophyta</taxon>
        <taxon>Tracheophyta</taxon>
        <taxon>Spermatophyta</taxon>
        <taxon>Magnoliopsida</taxon>
        <taxon>eudicotyledons</taxon>
        <taxon>Gunneridae</taxon>
        <taxon>Pentapetalae</taxon>
        <taxon>asterids</taxon>
        <taxon>lamiids</taxon>
        <taxon>Solanales</taxon>
        <taxon>Convolvulaceae</taxon>
        <taxon>Cuscuteae</taxon>
        <taxon>Cuscuta</taxon>
        <taxon>Cuscuta subgen. Cuscuta</taxon>
    </lineage>
</organism>
<evidence type="ECO:0000313" key="6">
    <source>
        <dbReference type="EMBL" id="CAH9101347.1"/>
    </source>
</evidence>
<sequence>MDIDKLRRVFQMFDQNSDGRITKKELSDSLLKMGIFITNEELTQMVEKIDVNRDGCVDIDEFGSMYQSIMDEQDDDVDMRKAFEVFDQNGDGFITVDELKSVLASLGLEQGRTIDDCKKMIMKVDVDGDGMVDFTEFKQMMRGGGFAALT</sequence>
<dbReference type="Pfam" id="PF13499">
    <property type="entry name" value="EF-hand_7"/>
    <property type="match status" value="2"/>
</dbReference>
<name>A0A9P1EEK6_CUSEU</name>
<dbReference type="FunFam" id="1.10.238.10:FF:000089">
    <property type="entry name" value="calmodulin-like protein 3"/>
    <property type="match status" value="1"/>
</dbReference>
<protein>
    <recommendedName>
        <fullName evidence="5">EF-hand domain-containing protein</fullName>
    </recommendedName>
</protein>
<gene>
    <name evidence="6" type="ORF">CEURO_LOCUS15333</name>
</gene>
<feature type="domain" description="EF-hand" evidence="5">
    <location>
        <begin position="74"/>
        <end position="109"/>
    </location>
</feature>
<keyword evidence="3" id="KW-0677">Repeat</keyword>
<dbReference type="PROSITE" id="PS00018">
    <property type="entry name" value="EF_HAND_1"/>
    <property type="match status" value="4"/>
</dbReference>
<feature type="domain" description="EF-hand" evidence="5">
    <location>
        <begin position="1"/>
        <end position="36"/>
    </location>
</feature>